<dbReference type="GO" id="GO:0016020">
    <property type="term" value="C:membrane"/>
    <property type="evidence" value="ECO:0007669"/>
    <property type="project" value="UniProtKB-SubCell"/>
</dbReference>
<evidence type="ECO:0000256" key="6">
    <source>
        <dbReference type="ARBA" id="ARBA00023139"/>
    </source>
</evidence>
<evidence type="ECO:0000256" key="3">
    <source>
        <dbReference type="ARBA" id="ARBA00022544"/>
    </source>
</evidence>
<dbReference type="PANTHER" id="PTHR35789:SF1">
    <property type="entry name" value="SPORE GERMINATION PROTEIN B3"/>
    <property type="match status" value="1"/>
</dbReference>
<dbReference type="Pfam" id="PF05504">
    <property type="entry name" value="Spore_GerAC"/>
    <property type="match status" value="1"/>
</dbReference>
<dbReference type="PANTHER" id="PTHR35789">
    <property type="entry name" value="SPORE GERMINATION PROTEIN B3"/>
    <property type="match status" value="1"/>
</dbReference>
<dbReference type="EMBL" id="CP121694">
    <property type="protein sequence ID" value="WRO20735.1"/>
    <property type="molecule type" value="Genomic_DNA"/>
</dbReference>
<evidence type="ECO:0000256" key="5">
    <source>
        <dbReference type="ARBA" id="ARBA00023136"/>
    </source>
</evidence>
<protein>
    <submittedName>
        <fullName evidence="10">Ger(X)C family spore germination protein</fullName>
    </submittedName>
</protein>
<dbReference type="RefSeq" id="WP_366923617.1">
    <property type="nucleotide sequence ID" value="NZ_CP121694.1"/>
</dbReference>
<keyword evidence="5" id="KW-0472">Membrane</keyword>
<dbReference type="InterPro" id="IPR057336">
    <property type="entry name" value="GerAC_N"/>
</dbReference>
<proteinExistence type="inferred from homology"/>
<keyword evidence="6" id="KW-0564">Palmitate</keyword>
<evidence type="ECO:0000256" key="2">
    <source>
        <dbReference type="ARBA" id="ARBA00007886"/>
    </source>
</evidence>
<evidence type="ECO:0000256" key="4">
    <source>
        <dbReference type="ARBA" id="ARBA00022729"/>
    </source>
</evidence>
<feature type="domain" description="Spore germination GerAC-like C-terminal" evidence="8">
    <location>
        <begin position="208"/>
        <end position="366"/>
    </location>
</feature>
<comment type="similarity">
    <text evidence="2">Belongs to the GerABKC lipoprotein family.</text>
</comment>
<dbReference type="AlphaFoldDB" id="A0AAU0UKL0"/>
<dbReference type="NCBIfam" id="TIGR02887">
    <property type="entry name" value="spore_ger_x_C"/>
    <property type="match status" value="1"/>
</dbReference>
<keyword evidence="11" id="KW-1185">Reference proteome</keyword>
<keyword evidence="3" id="KW-0309">Germination</keyword>
<keyword evidence="4" id="KW-0732">Signal</keyword>
<evidence type="ECO:0000259" key="8">
    <source>
        <dbReference type="Pfam" id="PF05504"/>
    </source>
</evidence>
<evidence type="ECO:0000313" key="11">
    <source>
        <dbReference type="Proteomes" id="UP001329915"/>
    </source>
</evidence>
<dbReference type="GO" id="GO:0009847">
    <property type="term" value="P:spore germination"/>
    <property type="evidence" value="ECO:0007669"/>
    <property type="project" value="InterPro"/>
</dbReference>
<evidence type="ECO:0000256" key="7">
    <source>
        <dbReference type="ARBA" id="ARBA00023288"/>
    </source>
</evidence>
<evidence type="ECO:0000256" key="1">
    <source>
        <dbReference type="ARBA" id="ARBA00004635"/>
    </source>
</evidence>
<dbReference type="InterPro" id="IPR038501">
    <property type="entry name" value="Spore_GerAC_C_sf"/>
</dbReference>
<organism evidence="10 11">
    <name type="scientific">Metallumcola ferriviriculae</name>
    <dbReference type="NCBI Taxonomy" id="3039180"/>
    <lineage>
        <taxon>Bacteria</taxon>
        <taxon>Bacillati</taxon>
        <taxon>Bacillota</taxon>
        <taxon>Clostridia</taxon>
        <taxon>Neomoorellales</taxon>
        <taxon>Desulfitibacteraceae</taxon>
        <taxon>Metallumcola</taxon>
    </lineage>
</organism>
<reference evidence="10 11" key="1">
    <citation type="submission" date="2023-04" db="EMBL/GenBank/DDBJ databases">
        <authorList>
            <person name="Hsu D."/>
        </authorList>
    </citation>
    <scope>NUCLEOTIDE SEQUENCE [LARGE SCALE GENOMIC DNA]</scope>
    <source>
        <strain evidence="10 11">MK1</strain>
    </source>
</reference>
<dbReference type="Proteomes" id="UP001329915">
    <property type="component" value="Chromosome"/>
</dbReference>
<dbReference type="InterPro" id="IPR046953">
    <property type="entry name" value="Spore_GerAC-like_C"/>
</dbReference>
<dbReference type="InterPro" id="IPR008844">
    <property type="entry name" value="Spore_GerAC-like"/>
</dbReference>
<feature type="domain" description="Spore germination protein N-terminal" evidence="9">
    <location>
        <begin position="22"/>
        <end position="198"/>
    </location>
</feature>
<gene>
    <name evidence="10" type="ORF">MFMK1_000524</name>
</gene>
<dbReference type="PROSITE" id="PS51257">
    <property type="entry name" value="PROKAR_LIPOPROTEIN"/>
    <property type="match status" value="1"/>
</dbReference>
<dbReference type="KEGG" id="dbc:MFMK1_000524"/>
<name>A0AAU0UKL0_9FIRM</name>
<sequence length="369" mass="42026">MRRMLFVSLLLFGMLFLSGCWDVEEINRRGTVNAVFFDKGDQHAFRIGVAIHVPGSLMPSVVGTSQEFEKRHYAFSAEGNSLMDAWNELQSNIMRNLFLGQTHAIMLSDEAAEDNINNLLDFIGRRFTVPPDANVMITKSDPKGVLDRKIKNNFIPGEYIMTFFRSKSKSNLALPISLWEVYKILDNGTSDLVIPLIEPSQGQYRIAGVALFSQGQMVGELTLDETRMLALLKDTASGNLTVPQDDKYISFSNVSSKTKIEPRFVNNVLIFDVKTDILAKVADINPRQKEVSIANQKHFEKLAEQYTKRKFEELLVKLQALNADAVGFGQEFRLNYPYKWDKNDWHKVYPTVKFNVSTKFTTQRTGLFR</sequence>
<evidence type="ECO:0000259" key="9">
    <source>
        <dbReference type="Pfam" id="PF25198"/>
    </source>
</evidence>
<keyword evidence="7" id="KW-0449">Lipoprotein</keyword>
<evidence type="ECO:0000313" key="10">
    <source>
        <dbReference type="EMBL" id="WRO20735.1"/>
    </source>
</evidence>
<dbReference type="Gene3D" id="3.30.300.210">
    <property type="entry name" value="Nutrient germinant receptor protein C, domain 3"/>
    <property type="match status" value="1"/>
</dbReference>
<accession>A0AAU0UKL0</accession>
<dbReference type="Pfam" id="PF25198">
    <property type="entry name" value="Spore_GerAC_N"/>
    <property type="match status" value="1"/>
</dbReference>
<comment type="subcellular location">
    <subcellularLocation>
        <location evidence="1">Membrane</location>
        <topology evidence="1">Lipid-anchor</topology>
    </subcellularLocation>
</comment>